<keyword evidence="1" id="KW-1133">Transmembrane helix</keyword>
<dbReference type="SUPFAM" id="SSF82866">
    <property type="entry name" value="Multidrug efflux transporter AcrB transmembrane domain"/>
    <property type="match status" value="2"/>
</dbReference>
<dbReference type="AlphaFoldDB" id="A0A3M0AES9"/>
<feature type="transmembrane region" description="Helical" evidence="1">
    <location>
        <begin position="854"/>
        <end position="877"/>
    </location>
</feature>
<accession>A0A3M0AES9</accession>
<dbReference type="GO" id="GO:0005886">
    <property type="term" value="C:plasma membrane"/>
    <property type="evidence" value="ECO:0007669"/>
    <property type="project" value="TreeGrafter"/>
</dbReference>
<dbReference type="PANTHER" id="PTHR32063:SF33">
    <property type="entry name" value="RND SUPERFAMILY EFFLUX PUMP PERMEASE COMPONENT"/>
    <property type="match status" value="1"/>
</dbReference>
<dbReference type="RefSeq" id="WP_121875536.1">
    <property type="nucleotide sequence ID" value="NZ_REFJ01000001.1"/>
</dbReference>
<feature type="transmembrane region" description="Helical" evidence="1">
    <location>
        <begin position="988"/>
        <end position="1014"/>
    </location>
</feature>
<dbReference type="PANTHER" id="PTHR32063">
    <property type="match status" value="1"/>
</dbReference>
<sequence length="1040" mass="114247">MRPIIRWFAENSVAANLLMILIIVGGLFSVGKLGKEVFPSIPLNVVVIETSYPGAGPVEVEELVTRRLEDAVSNVEGVKEIQSFSQQSRSRVQIEGTAGYDIQRLLADVKGAVDSVITLPVEAERPLVREMTFNIDVIDVLVVGDVPEQTLKLYSERVRDDLSLLPGVSKVNLEAIRSNEMSIEISDAQLRRFGLSFDDVVNAVRSSSLNLPAGTIRSASGDIQVQTRGQAYTAIDFEELVVRALPDGTMVRVRDVAIVTDGFEEFDLYADVDGVRGASIEVATGADPDLPAVTAAVKEYVVQAQQTLPSGLTIMTWRDRSEAFEGRMNLLLSNAFQGLILVFIILMLFLRPILAFWVAAGIGVSFMGAIWFMPITDTTLNMVSMFAYLMILGIVVDDAIISGESIYTEQKAGMKGTAGAIAGASRVAGPVIFAVLSTMVFFAAMLFLPGNSAAFQRPIAMVVIITLTFSLIESLLILPAHLAHIGPEKPPRTFVGRWRNATAESLMTFANKVYLPLLKKSINAKRVTIPSFLITFLVLTSVYAFGYVRTSFFPEINSDTLVARATLESGAPFSQTREVSDSIRAGLDRMELTDVVLNENGDNVLGRTMRWSWRNNSVVVIEIDDPTYSVDTCSLADEWRRSITDMPPVKEFRLDCSFGGDTPDVSVNISGTDPVQFDNMLRNVRNQLATYPGVIDIEDSMEASRDEIEIRLKPQAEHLGLTLRTVARQVRQSFYGEEAQRIPRGNEDVRVMIRYPEEARRTVDTLDTMFVRTPSGAEVPFSSVAEAVIVPGYNMIQRIDRRRAATVTAKVLEGTSDPNIIVQDILDNYAPQWQASNPAASIDRSGNMREQQEFFSSFVSLITMAILINLMLMAIAFKSYSQPLLIASAIPFGFVGALIGHIVFGINMTMFSALGILAVAGIVVNDNLVLVDRINQLYRQGGDLYESVMQAGVDRFRPIVLTSITTFVGLAPILLFEHSPQAQFLKPMVVSLAFGVLSATVVTLLLTPSLYIVLARTKQAKAKAGAWLNSEEYDEAEVKR</sequence>
<keyword evidence="1" id="KW-0472">Membrane</keyword>
<evidence type="ECO:0000313" key="3">
    <source>
        <dbReference type="Proteomes" id="UP000267187"/>
    </source>
</evidence>
<dbReference type="Proteomes" id="UP000267187">
    <property type="component" value="Unassembled WGS sequence"/>
</dbReference>
<keyword evidence="3" id="KW-1185">Reference proteome</keyword>
<dbReference type="PRINTS" id="PR00702">
    <property type="entry name" value="ACRIFLAVINRP"/>
</dbReference>
<dbReference type="SUPFAM" id="SSF82693">
    <property type="entry name" value="Multidrug efflux transporter AcrB pore domain, PN1, PN2, PC1 and PC2 subdomains"/>
    <property type="match status" value="1"/>
</dbReference>
<feature type="transmembrane region" description="Helical" evidence="1">
    <location>
        <begin position="527"/>
        <end position="548"/>
    </location>
</feature>
<dbReference type="Gene3D" id="3.30.70.1320">
    <property type="entry name" value="Multidrug efflux transporter AcrB pore domain like"/>
    <property type="match status" value="1"/>
</dbReference>
<feature type="transmembrane region" description="Helical" evidence="1">
    <location>
        <begin position="959"/>
        <end position="976"/>
    </location>
</feature>
<keyword evidence="1" id="KW-0812">Transmembrane</keyword>
<protein>
    <submittedName>
        <fullName evidence="2">Multidrug efflux pump subunit AcrB</fullName>
    </submittedName>
</protein>
<dbReference type="Gene3D" id="1.20.1640.10">
    <property type="entry name" value="Multidrug efflux transporter AcrB transmembrane domain"/>
    <property type="match status" value="2"/>
</dbReference>
<feature type="transmembrane region" description="Helical" evidence="1">
    <location>
        <begin position="910"/>
        <end position="930"/>
    </location>
</feature>
<dbReference type="EMBL" id="REFJ01000001">
    <property type="protein sequence ID" value="RMA82189.1"/>
    <property type="molecule type" value="Genomic_DNA"/>
</dbReference>
<organism evidence="2 3">
    <name type="scientific">Umboniibacter marinipuniceus</name>
    <dbReference type="NCBI Taxonomy" id="569599"/>
    <lineage>
        <taxon>Bacteria</taxon>
        <taxon>Pseudomonadati</taxon>
        <taxon>Pseudomonadota</taxon>
        <taxon>Gammaproteobacteria</taxon>
        <taxon>Cellvibrionales</taxon>
        <taxon>Cellvibrionaceae</taxon>
        <taxon>Umboniibacter</taxon>
    </lineage>
</organism>
<dbReference type="Pfam" id="PF00873">
    <property type="entry name" value="ACR_tran"/>
    <property type="match status" value="1"/>
</dbReference>
<feature type="transmembrane region" description="Helical" evidence="1">
    <location>
        <begin position="12"/>
        <end position="30"/>
    </location>
</feature>
<name>A0A3M0AES9_9GAMM</name>
<evidence type="ECO:0000313" key="2">
    <source>
        <dbReference type="EMBL" id="RMA82189.1"/>
    </source>
</evidence>
<reference evidence="2 3" key="1">
    <citation type="submission" date="2018-10" db="EMBL/GenBank/DDBJ databases">
        <title>Genomic Encyclopedia of Type Strains, Phase IV (KMG-IV): sequencing the most valuable type-strain genomes for metagenomic binning, comparative biology and taxonomic classification.</title>
        <authorList>
            <person name="Goeker M."/>
        </authorList>
    </citation>
    <scope>NUCLEOTIDE SEQUENCE [LARGE SCALE GENOMIC DNA]</scope>
    <source>
        <strain evidence="2 3">DSM 25080</strain>
    </source>
</reference>
<dbReference type="Gene3D" id="3.30.70.1430">
    <property type="entry name" value="Multidrug efflux transporter AcrB pore domain"/>
    <property type="match status" value="2"/>
</dbReference>
<feature type="transmembrane region" description="Helical" evidence="1">
    <location>
        <begin position="459"/>
        <end position="478"/>
    </location>
</feature>
<comment type="caution">
    <text evidence="2">The sequence shown here is derived from an EMBL/GenBank/DDBJ whole genome shotgun (WGS) entry which is preliminary data.</text>
</comment>
<dbReference type="GO" id="GO:0042910">
    <property type="term" value="F:xenobiotic transmembrane transporter activity"/>
    <property type="evidence" value="ECO:0007669"/>
    <property type="project" value="TreeGrafter"/>
</dbReference>
<evidence type="ECO:0000256" key="1">
    <source>
        <dbReference type="SAM" id="Phobius"/>
    </source>
</evidence>
<gene>
    <name evidence="2" type="ORF">DFR27_0137</name>
</gene>
<dbReference type="InterPro" id="IPR001036">
    <property type="entry name" value="Acrflvin-R"/>
</dbReference>
<dbReference type="Gene3D" id="3.30.70.1440">
    <property type="entry name" value="Multidrug efflux transporter AcrB pore domain"/>
    <property type="match status" value="1"/>
</dbReference>
<dbReference type="InterPro" id="IPR027463">
    <property type="entry name" value="AcrB_DN_DC_subdom"/>
</dbReference>
<dbReference type="OrthoDB" id="5287122at2"/>
<feature type="transmembrane region" description="Helical" evidence="1">
    <location>
        <begin position="427"/>
        <end position="447"/>
    </location>
</feature>
<feature type="transmembrane region" description="Helical" evidence="1">
    <location>
        <begin position="884"/>
        <end position="904"/>
    </location>
</feature>
<proteinExistence type="predicted"/>
<feature type="transmembrane region" description="Helical" evidence="1">
    <location>
        <begin position="328"/>
        <end position="348"/>
    </location>
</feature>
<feature type="transmembrane region" description="Helical" evidence="1">
    <location>
        <begin position="385"/>
        <end position="407"/>
    </location>
</feature>
<dbReference type="Gene3D" id="3.30.2090.10">
    <property type="entry name" value="Multidrug efflux transporter AcrB TolC docking domain, DN and DC subdomains"/>
    <property type="match status" value="2"/>
</dbReference>
<feature type="transmembrane region" description="Helical" evidence="1">
    <location>
        <begin position="354"/>
        <end position="373"/>
    </location>
</feature>
<dbReference type="SUPFAM" id="SSF82714">
    <property type="entry name" value="Multidrug efflux transporter AcrB TolC docking domain, DN and DC subdomains"/>
    <property type="match status" value="2"/>
</dbReference>